<reference evidence="12 13" key="1">
    <citation type="submission" date="2018-05" db="EMBL/GenBank/DDBJ databases">
        <title>Freshwater and sediment microbial communities from various areas in North America, analyzing microbe dynamics in response to fracking.</title>
        <authorList>
            <person name="Lamendella R."/>
        </authorList>
    </citation>
    <scope>NUCLEOTIDE SEQUENCE [LARGE SCALE GENOMIC DNA]</scope>
    <source>
        <strain evidence="12 13">67</strain>
    </source>
</reference>
<evidence type="ECO:0000256" key="4">
    <source>
        <dbReference type="ARBA" id="ARBA00022452"/>
    </source>
</evidence>
<protein>
    <submittedName>
        <fullName evidence="12">Outer membrane usher protein</fullName>
    </submittedName>
</protein>
<feature type="domain" description="PapC-like C-terminal" evidence="10">
    <location>
        <begin position="796"/>
        <end position="850"/>
    </location>
</feature>
<evidence type="ECO:0000256" key="3">
    <source>
        <dbReference type="ARBA" id="ARBA00022448"/>
    </source>
</evidence>
<dbReference type="RefSeq" id="WP_110273142.1">
    <property type="nucleotide sequence ID" value="NZ_QJJG01000004.1"/>
</dbReference>
<dbReference type="PANTHER" id="PTHR30451:SF21">
    <property type="entry name" value="FIMBRIAL USHER DOMAIN-CONTAINING PROTEIN YDET-RELATED"/>
    <property type="match status" value="1"/>
</dbReference>
<evidence type="ECO:0000256" key="9">
    <source>
        <dbReference type="ARBA" id="ARBA00023237"/>
    </source>
</evidence>
<keyword evidence="5" id="KW-1029">Fimbrium biogenesis</keyword>
<dbReference type="Gene3D" id="3.10.20.410">
    <property type="match status" value="1"/>
</dbReference>
<dbReference type="InterPro" id="IPR025949">
    <property type="entry name" value="PapC-like_C"/>
</dbReference>
<dbReference type="GO" id="GO:0009279">
    <property type="term" value="C:cell outer membrane"/>
    <property type="evidence" value="ECO:0007669"/>
    <property type="project" value="UniProtKB-SubCell"/>
</dbReference>
<sequence length="873" mass="97313">MEKKNYYKGYTPTSLHKAIFHRNLLGLCISVILAVIPSIALANDFEFEEGFLKKDKNGASPDIFLIKNSVSPGIKQVDVYLNERLVDQYPINFIENAKKDEVIACLPSDFLKQIGIKTENYDKWKKPSTTPAKNVVETNKLQVCEDLASSIPHSRIDYDDTVQILKIQVPQVAIDSTHFTMISPKEWDHGVANLRTSYSGYYYQTQLKNTHNSNTDDKTSSAYINLNSAAGFGPWRLFSIDSFSRDTQGEWDNNHDRLYLSRDFAPVHGTFAVGDLYTKTKSSIFSPIPLRGITLNTSESMMLDNEFSYAPVIRGVARTNARIYVRQRNNIIYSATLTPGEFAIDDIYSAQVGADLEVTVEEADGTKQVFWVPFTTLPTLLRPGTLRYGTAIGQYRDGANSADQPWLGTTNIEYGFEKITVNNTLLIAENYQSAAIGTAWNVGSLGAFSFEFANAYYRETWNDDVSHNGSALRLLYAKQFSETDTGLQILGYQYRSENFLDFSEFMTRSNYEDINGYDYGDSGWNRRRRSRVEMNINQGLAGKGSLYFSLSQDRFYNTSDKSTSISGGAGTNIGSANVSLAWTYTKDNNFKDNQLNLNVSIPLHWGKNAASIGTVNYGLTRNKDNRYNQTLGYSGTALDNNLNYSANFQRNEEGNYSESLSAGYSSSLAALNGSVGHDDNSTQFSAGMSGGLVLYRGGLILTPALGRTIGIIETPDASGIGVNSNSNAKTDYWGRTVVNYLTPYRYNTLTLDTTHAENVELKETTRKVVPSEGAAVLLHFATRSGRRAMVEIRSAKKIPLGAPVYIEGEKEEAGIIGNKNMVYLSGLDARIQQVLQVVWGDGNTQQCRFTLPPATKEQLERDNWYKKIIVQCE</sequence>
<dbReference type="Gene3D" id="2.60.40.2610">
    <property type="entry name" value="Outer membrane usher protein FimD, plug domain"/>
    <property type="match status" value="1"/>
</dbReference>
<name>A0A318FU77_KLEOX</name>
<dbReference type="SUPFAM" id="SSF141729">
    <property type="entry name" value="FimD N-terminal domain-like"/>
    <property type="match status" value="1"/>
</dbReference>
<dbReference type="InterPro" id="IPR043142">
    <property type="entry name" value="PapC-like_C_sf"/>
</dbReference>
<evidence type="ECO:0000256" key="2">
    <source>
        <dbReference type="ARBA" id="ARBA00008064"/>
    </source>
</evidence>
<keyword evidence="9" id="KW-0998">Cell outer membrane</keyword>
<keyword evidence="6" id="KW-0812">Transmembrane</keyword>
<dbReference type="Pfam" id="PF13954">
    <property type="entry name" value="PapC_N"/>
    <property type="match status" value="1"/>
</dbReference>
<accession>A0A318FU77</accession>
<keyword evidence="3" id="KW-0813">Transport</keyword>
<evidence type="ECO:0000256" key="5">
    <source>
        <dbReference type="ARBA" id="ARBA00022558"/>
    </source>
</evidence>
<evidence type="ECO:0000259" key="11">
    <source>
        <dbReference type="Pfam" id="PF13954"/>
    </source>
</evidence>
<evidence type="ECO:0000259" key="10">
    <source>
        <dbReference type="Pfam" id="PF13953"/>
    </source>
</evidence>
<gene>
    <name evidence="12" type="ORF">DET57_10435</name>
</gene>
<comment type="subcellular location">
    <subcellularLocation>
        <location evidence="1">Cell outer membrane</location>
        <topology evidence="1">Multi-pass membrane protein</topology>
    </subcellularLocation>
</comment>
<dbReference type="GO" id="GO:0015473">
    <property type="term" value="F:fimbrial usher porin activity"/>
    <property type="evidence" value="ECO:0007669"/>
    <property type="project" value="InterPro"/>
</dbReference>
<evidence type="ECO:0000256" key="1">
    <source>
        <dbReference type="ARBA" id="ARBA00004571"/>
    </source>
</evidence>
<dbReference type="Gene3D" id="2.60.40.3110">
    <property type="match status" value="1"/>
</dbReference>
<dbReference type="InterPro" id="IPR037224">
    <property type="entry name" value="PapC_N_sf"/>
</dbReference>
<dbReference type="AlphaFoldDB" id="A0A318FU77"/>
<evidence type="ECO:0000313" key="13">
    <source>
        <dbReference type="Proteomes" id="UP000247485"/>
    </source>
</evidence>
<evidence type="ECO:0000256" key="6">
    <source>
        <dbReference type="ARBA" id="ARBA00022692"/>
    </source>
</evidence>
<dbReference type="PANTHER" id="PTHR30451">
    <property type="entry name" value="OUTER MEMBRANE USHER PROTEIN"/>
    <property type="match status" value="1"/>
</dbReference>
<evidence type="ECO:0000256" key="8">
    <source>
        <dbReference type="ARBA" id="ARBA00023136"/>
    </source>
</evidence>
<dbReference type="Proteomes" id="UP000247485">
    <property type="component" value="Unassembled WGS sequence"/>
</dbReference>
<keyword evidence="4" id="KW-1134">Transmembrane beta strand</keyword>
<dbReference type="InterPro" id="IPR025885">
    <property type="entry name" value="PapC_N"/>
</dbReference>
<feature type="domain" description="PapC N-terminal" evidence="11">
    <location>
        <begin position="46"/>
        <end position="199"/>
    </location>
</feature>
<comment type="caution">
    <text evidence="12">The sequence shown here is derived from an EMBL/GenBank/DDBJ whole genome shotgun (WGS) entry which is preliminary data.</text>
</comment>
<dbReference type="EMBL" id="QJJG01000004">
    <property type="protein sequence ID" value="PXW46977.1"/>
    <property type="molecule type" value="Genomic_DNA"/>
</dbReference>
<dbReference type="GO" id="GO:0009297">
    <property type="term" value="P:pilus assembly"/>
    <property type="evidence" value="ECO:0007669"/>
    <property type="project" value="InterPro"/>
</dbReference>
<keyword evidence="8" id="KW-0472">Membrane</keyword>
<dbReference type="Pfam" id="PF13953">
    <property type="entry name" value="PapC_C"/>
    <property type="match status" value="1"/>
</dbReference>
<dbReference type="InterPro" id="IPR000015">
    <property type="entry name" value="Fimb_usher"/>
</dbReference>
<comment type="similarity">
    <text evidence="2">Belongs to the fimbrial export usher family.</text>
</comment>
<dbReference type="Pfam" id="PF00577">
    <property type="entry name" value="Usher"/>
    <property type="match status" value="1"/>
</dbReference>
<evidence type="ECO:0000313" key="12">
    <source>
        <dbReference type="EMBL" id="PXW46977.1"/>
    </source>
</evidence>
<dbReference type="Gene3D" id="2.60.40.2070">
    <property type="match status" value="1"/>
</dbReference>
<proteinExistence type="inferred from homology"/>
<evidence type="ECO:0000256" key="7">
    <source>
        <dbReference type="ARBA" id="ARBA00022729"/>
    </source>
</evidence>
<organism evidence="12 13">
    <name type="scientific">Klebsiella oxytoca</name>
    <dbReference type="NCBI Taxonomy" id="571"/>
    <lineage>
        <taxon>Bacteria</taxon>
        <taxon>Pseudomonadati</taxon>
        <taxon>Pseudomonadota</taxon>
        <taxon>Gammaproteobacteria</taxon>
        <taxon>Enterobacterales</taxon>
        <taxon>Enterobacteriaceae</taxon>
        <taxon>Klebsiella/Raoultella group</taxon>
        <taxon>Klebsiella</taxon>
    </lineage>
</organism>
<dbReference type="InterPro" id="IPR042186">
    <property type="entry name" value="FimD_plug_dom"/>
</dbReference>
<keyword evidence="7" id="KW-0732">Signal</keyword>